<protein>
    <submittedName>
        <fullName evidence="4">Filamentation induced by cAMP protein Fic</fullName>
    </submittedName>
</protein>
<proteinExistence type="predicted"/>
<dbReference type="PANTHER" id="PTHR13504">
    <property type="entry name" value="FIDO DOMAIN-CONTAINING PROTEIN DDB_G0283145"/>
    <property type="match status" value="1"/>
</dbReference>
<gene>
    <name evidence="4" type="primary">fic</name>
    <name evidence="4" type="ORF">Dpo_4c01580</name>
</gene>
<feature type="domain" description="Fido" evidence="3">
    <location>
        <begin position="269"/>
        <end position="418"/>
    </location>
</feature>
<dbReference type="PATRIC" id="fig|1286635.3.peg.2194"/>
<name>S0FX24_9BACT</name>
<dbReference type="InterPro" id="IPR040198">
    <property type="entry name" value="Fido_containing"/>
</dbReference>
<dbReference type="SUPFAM" id="SSF140931">
    <property type="entry name" value="Fic-like"/>
    <property type="match status" value="1"/>
</dbReference>
<dbReference type="GO" id="GO:0005524">
    <property type="term" value="F:ATP binding"/>
    <property type="evidence" value="ECO:0007669"/>
    <property type="project" value="UniProtKB-KW"/>
</dbReference>
<feature type="active site" evidence="1">
    <location>
        <position position="355"/>
    </location>
</feature>
<evidence type="ECO:0000313" key="5">
    <source>
        <dbReference type="Proteomes" id="UP000014216"/>
    </source>
</evidence>
<keyword evidence="2" id="KW-0547">Nucleotide-binding</keyword>
<reference evidence="4 5" key="1">
    <citation type="journal article" date="2013" name="Genome Announc.">
        <title>Draft Genome Sequence of Desulfotignum phosphitoxidans DSM 13687 Strain FiPS-3.</title>
        <authorList>
            <person name="Poehlein A."/>
            <person name="Daniel R."/>
            <person name="Simeonova D.D."/>
        </authorList>
    </citation>
    <scope>NUCLEOTIDE SEQUENCE [LARGE SCALE GENOMIC DNA]</scope>
    <source>
        <strain evidence="4 5">DSM 13687</strain>
    </source>
</reference>
<evidence type="ECO:0000313" key="4">
    <source>
        <dbReference type="EMBL" id="EMS79608.1"/>
    </source>
</evidence>
<evidence type="ECO:0000259" key="3">
    <source>
        <dbReference type="PROSITE" id="PS51459"/>
    </source>
</evidence>
<feature type="binding site" evidence="2">
    <location>
        <begin position="359"/>
        <end position="366"/>
    </location>
    <ligand>
        <name>ATP</name>
        <dbReference type="ChEBI" id="CHEBI:30616"/>
    </ligand>
</feature>
<dbReference type="Proteomes" id="UP000014216">
    <property type="component" value="Unassembled WGS sequence"/>
</dbReference>
<dbReference type="PROSITE" id="PS51459">
    <property type="entry name" value="FIDO"/>
    <property type="match status" value="1"/>
</dbReference>
<evidence type="ECO:0000256" key="1">
    <source>
        <dbReference type="PIRSR" id="PIRSR640198-1"/>
    </source>
</evidence>
<keyword evidence="5" id="KW-1185">Reference proteome</keyword>
<dbReference type="EMBL" id="APJX01000004">
    <property type="protein sequence ID" value="EMS79608.1"/>
    <property type="molecule type" value="Genomic_DNA"/>
</dbReference>
<keyword evidence="2" id="KW-0067">ATP-binding</keyword>
<accession>S0FX24</accession>
<dbReference type="InterPro" id="IPR003812">
    <property type="entry name" value="Fido"/>
</dbReference>
<dbReference type="Pfam" id="PF02661">
    <property type="entry name" value="Fic"/>
    <property type="match status" value="1"/>
</dbReference>
<evidence type="ECO:0000256" key="2">
    <source>
        <dbReference type="PIRSR" id="PIRSR640198-2"/>
    </source>
</evidence>
<dbReference type="PANTHER" id="PTHR13504:SF38">
    <property type="entry name" value="FIDO DOMAIN-CONTAINING PROTEIN"/>
    <property type="match status" value="1"/>
</dbReference>
<dbReference type="InterPro" id="IPR036597">
    <property type="entry name" value="Fido-like_dom_sf"/>
</dbReference>
<dbReference type="AlphaFoldDB" id="S0FX24"/>
<dbReference type="Gene3D" id="1.10.3290.10">
    <property type="entry name" value="Fido-like domain"/>
    <property type="match status" value="1"/>
</dbReference>
<organism evidence="4 5">
    <name type="scientific">Desulfotignum phosphitoxidans DSM 13687</name>
    <dbReference type="NCBI Taxonomy" id="1286635"/>
    <lineage>
        <taxon>Bacteria</taxon>
        <taxon>Pseudomonadati</taxon>
        <taxon>Thermodesulfobacteriota</taxon>
        <taxon>Desulfobacteria</taxon>
        <taxon>Desulfobacterales</taxon>
        <taxon>Desulfobacteraceae</taxon>
        <taxon>Desulfotignum</taxon>
    </lineage>
</organism>
<comment type="caution">
    <text evidence="4">The sequence shown here is derived from an EMBL/GenBank/DDBJ whole genome shotgun (WGS) entry which is preliminary data.</text>
</comment>
<sequence length="528" mass="60531">MINLNQFIDNNVFYTYSATLIIILREILMKATILEPRPAGYACLIENFGLTGMPHWHTSFVSSSGTYQSKIQDGMVTDIYPKRYWPGDKIGNHLEFALKYDGVNLGMLNKIFAHVPQEGIISYIKSRPTGKYARRIWFFYEFLTGRTLPLDDITSGNYVEALEAKKYYTVRNGDKSPRHRILNNLFGFRTFCPVVRKTETLSRLDSEDLRKKCEKIVAAYPSKLLRRALSYLYNKETKSSFEIEHIKPNASRTEKFISSLELAEKEDFCEKKRLLALQNRIVDPRFKDSDYRGTQNYIGQTVSYQNEVIHFVCPKPDDIPNLMSGLIECHKRMKTGRVSPVVHAAAIAYGFVFLHPFEDGNGRIHRFLIHNILSLQGMVPPGLMFPVSAVMLKNPADYDASLEAFSRPLLGLIDYHLDETGQMTVENDTACWYQYMDMTAQAEALYGFIIKTIKEELVTELSFLVKYDHTRKAIQDIIDMPDRLIDLFIQLCLQNNGNLSAGKRAAHFDFLTDEELTAMTQAVRNGFA</sequence>